<dbReference type="SUPFAM" id="SSF47413">
    <property type="entry name" value="lambda repressor-like DNA-binding domains"/>
    <property type="match status" value="1"/>
</dbReference>
<dbReference type="InterPro" id="IPR001387">
    <property type="entry name" value="Cro/C1-type_HTH"/>
</dbReference>
<reference evidence="5 6" key="1">
    <citation type="submission" date="2019-02" db="EMBL/GenBank/DDBJ databases">
        <title>First genome of the species Streptococcus parasuis.</title>
        <authorList>
            <person name="Stevens M.J.A."/>
            <person name="Stephan R."/>
        </authorList>
    </citation>
    <scope>NUCLEOTIDE SEQUENCE [LARGE SCALE GENOMIC DNA]</scope>
    <source>
        <strain evidence="5 6">4253</strain>
    </source>
</reference>
<dbReference type="PANTHER" id="PTHR40661">
    <property type="match status" value="1"/>
</dbReference>
<dbReference type="Gene3D" id="1.10.260.40">
    <property type="entry name" value="lambda repressor-like DNA-binding domains"/>
    <property type="match status" value="1"/>
</dbReference>
<dbReference type="PROSITE" id="PS50943">
    <property type="entry name" value="HTH_CROC1"/>
    <property type="match status" value="1"/>
</dbReference>
<dbReference type="Proteomes" id="UP000291525">
    <property type="component" value="Unassembled WGS sequence"/>
</dbReference>
<dbReference type="CDD" id="cd06529">
    <property type="entry name" value="S24_LexA-like"/>
    <property type="match status" value="1"/>
</dbReference>
<evidence type="ECO:0000313" key="6">
    <source>
        <dbReference type="Proteomes" id="UP000291525"/>
    </source>
</evidence>
<evidence type="ECO:0000259" key="4">
    <source>
        <dbReference type="PROSITE" id="PS50943"/>
    </source>
</evidence>
<dbReference type="InterPro" id="IPR010982">
    <property type="entry name" value="Lambda_DNA-bd_dom_sf"/>
</dbReference>
<keyword evidence="3" id="KW-0804">Transcription</keyword>
<dbReference type="Pfam" id="PF12844">
    <property type="entry name" value="HTH_19"/>
    <property type="match status" value="1"/>
</dbReference>
<sequence length="232" mass="27016">MFSGERLKQLRKEKGLTQMEIAQQLEINRASYASWELGRAKPNQSNLERLGNLFGVENSYFESEYTIVSNYLRLNQKNRTSADHFVEELLKNQMEESSKKVISLYPIQVLEEVPLSAGYGESYYDEYRFSTVYSDEEYSYDFASFIVGQSMEPTYSDGEVALFSASGYDYDGAVYAISLNGKAYIKRVYKEKNRYRIVSINPKYPDMYAYEYDEFKIVGKVVGHFRPIEKHE</sequence>
<protein>
    <submittedName>
        <fullName evidence="5">LexA family transcriptional regulator</fullName>
    </submittedName>
</protein>
<dbReference type="Gene3D" id="2.10.109.10">
    <property type="entry name" value="Umud Fragment, subunit A"/>
    <property type="match status" value="1"/>
</dbReference>
<evidence type="ECO:0000256" key="3">
    <source>
        <dbReference type="ARBA" id="ARBA00023163"/>
    </source>
</evidence>
<dbReference type="PANTHER" id="PTHR40661:SF1">
    <property type="entry name" value="HTH CRO_C1-TYPE DOMAIN-CONTAINING PROTEIN"/>
    <property type="match status" value="1"/>
</dbReference>
<dbReference type="GO" id="GO:0003677">
    <property type="term" value="F:DNA binding"/>
    <property type="evidence" value="ECO:0007669"/>
    <property type="project" value="UniProtKB-KW"/>
</dbReference>
<evidence type="ECO:0000256" key="1">
    <source>
        <dbReference type="ARBA" id="ARBA00023015"/>
    </source>
</evidence>
<dbReference type="InterPro" id="IPR036286">
    <property type="entry name" value="LexA/Signal_pep-like_sf"/>
</dbReference>
<dbReference type="EMBL" id="SHGT01000070">
    <property type="protein sequence ID" value="TAA08354.1"/>
    <property type="molecule type" value="Genomic_DNA"/>
</dbReference>
<keyword evidence="2" id="KW-0238">DNA-binding</keyword>
<organism evidence="5 6">
    <name type="scientific">Streptococcus parasuis</name>
    <dbReference type="NCBI Taxonomy" id="1501662"/>
    <lineage>
        <taxon>Bacteria</taxon>
        <taxon>Bacillati</taxon>
        <taxon>Bacillota</taxon>
        <taxon>Bacilli</taxon>
        <taxon>Lactobacillales</taxon>
        <taxon>Streptococcaceae</taxon>
        <taxon>Streptococcus</taxon>
    </lineage>
</organism>
<dbReference type="Pfam" id="PF00717">
    <property type="entry name" value="Peptidase_S24"/>
    <property type="match status" value="1"/>
</dbReference>
<dbReference type="AlphaFoldDB" id="A0A4Q8KZS1"/>
<dbReference type="CDD" id="cd00093">
    <property type="entry name" value="HTH_XRE"/>
    <property type="match status" value="1"/>
</dbReference>
<feature type="domain" description="HTH cro/C1-type" evidence="4">
    <location>
        <begin position="7"/>
        <end position="61"/>
    </location>
</feature>
<dbReference type="SUPFAM" id="SSF51306">
    <property type="entry name" value="LexA/Signal peptidase"/>
    <property type="match status" value="1"/>
</dbReference>
<dbReference type="OrthoDB" id="2475196at2"/>
<dbReference type="RefSeq" id="WP_130555571.1">
    <property type="nucleotide sequence ID" value="NZ_SHGT01000070.1"/>
</dbReference>
<gene>
    <name evidence="5" type="ORF">EXW74_08800</name>
</gene>
<keyword evidence="1" id="KW-0805">Transcription regulation</keyword>
<dbReference type="SMART" id="SM00530">
    <property type="entry name" value="HTH_XRE"/>
    <property type="match status" value="1"/>
</dbReference>
<dbReference type="InterPro" id="IPR039418">
    <property type="entry name" value="LexA-like"/>
</dbReference>
<name>A0A4Q8KZS1_9STRE</name>
<comment type="caution">
    <text evidence="5">The sequence shown here is derived from an EMBL/GenBank/DDBJ whole genome shotgun (WGS) entry which is preliminary data.</text>
</comment>
<evidence type="ECO:0000256" key="2">
    <source>
        <dbReference type="ARBA" id="ARBA00023125"/>
    </source>
</evidence>
<evidence type="ECO:0000313" key="5">
    <source>
        <dbReference type="EMBL" id="TAA08354.1"/>
    </source>
</evidence>
<proteinExistence type="predicted"/>
<accession>A0A4Q8KZS1</accession>
<dbReference type="InterPro" id="IPR015927">
    <property type="entry name" value="Peptidase_S24_S26A/B/C"/>
</dbReference>